<sequence length="87" mass="9398">MNPLNADQFATNAVKVVNKNTMGGLDFDWEYLGAPGIPGILPGQTSDALNDLVFLNSGVMLASKSAVVKIFKVLDYIVHMSYDLHGQ</sequence>
<dbReference type="EMBL" id="VCHE01000075">
    <property type="protein sequence ID" value="KAB2572580.1"/>
    <property type="molecule type" value="Genomic_DNA"/>
</dbReference>
<dbReference type="InterPro" id="IPR053214">
    <property type="entry name" value="LysM12-like"/>
</dbReference>
<dbReference type="OrthoDB" id="73875at2759"/>
<name>A0A5N5D5K5_9PEZI</name>
<dbReference type="SUPFAM" id="SSF51445">
    <property type="entry name" value="(Trans)glycosidases"/>
    <property type="match status" value="1"/>
</dbReference>
<dbReference type="GO" id="GO:0008061">
    <property type="term" value="F:chitin binding"/>
    <property type="evidence" value="ECO:0007669"/>
    <property type="project" value="UniProtKB-KW"/>
</dbReference>
<comment type="caution">
    <text evidence="4">The sequence shown here is derived from an EMBL/GenBank/DDBJ whole genome shotgun (WGS) entry which is preliminary data.</text>
</comment>
<dbReference type="InterPro" id="IPR001223">
    <property type="entry name" value="Glyco_hydro18_cat"/>
</dbReference>
<evidence type="ECO:0000313" key="5">
    <source>
        <dbReference type="Proteomes" id="UP000325902"/>
    </source>
</evidence>
<evidence type="ECO:0000259" key="3">
    <source>
        <dbReference type="PROSITE" id="PS51910"/>
    </source>
</evidence>
<gene>
    <name evidence="4" type="ORF">DBV05_g8732</name>
</gene>
<dbReference type="GO" id="GO:0005975">
    <property type="term" value="P:carbohydrate metabolic process"/>
    <property type="evidence" value="ECO:0007669"/>
    <property type="project" value="InterPro"/>
</dbReference>
<evidence type="ECO:0000256" key="2">
    <source>
        <dbReference type="ARBA" id="ARBA00023026"/>
    </source>
</evidence>
<dbReference type="AlphaFoldDB" id="A0A5N5D5K5"/>
<accession>A0A5N5D5K5</accession>
<keyword evidence="2" id="KW-0843">Virulence</keyword>
<proteinExistence type="predicted"/>
<organism evidence="4 5">
    <name type="scientific">Lasiodiplodia theobromae</name>
    <dbReference type="NCBI Taxonomy" id="45133"/>
    <lineage>
        <taxon>Eukaryota</taxon>
        <taxon>Fungi</taxon>
        <taxon>Dikarya</taxon>
        <taxon>Ascomycota</taxon>
        <taxon>Pezizomycotina</taxon>
        <taxon>Dothideomycetes</taxon>
        <taxon>Dothideomycetes incertae sedis</taxon>
        <taxon>Botryosphaeriales</taxon>
        <taxon>Botryosphaeriaceae</taxon>
        <taxon>Lasiodiplodia</taxon>
    </lineage>
</organism>
<dbReference type="PROSITE" id="PS51910">
    <property type="entry name" value="GH18_2"/>
    <property type="match status" value="1"/>
</dbReference>
<dbReference type="Proteomes" id="UP000325902">
    <property type="component" value="Unassembled WGS sequence"/>
</dbReference>
<protein>
    <recommendedName>
        <fullName evidence="3">GH18 domain-containing protein</fullName>
    </recommendedName>
</protein>
<keyword evidence="1" id="KW-0147">Chitin-binding</keyword>
<evidence type="ECO:0000256" key="1">
    <source>
        <dbReference type="ARBA" id="ARBA00022669"/>
    </source>
</evidence>
<feature type="domain" description="GH18" evidence="3">
    <location>
        <begin position="1"/>
        <end position="87"/>
    </location>
</feature>
<dbReference type="PANTHER" id="PTHR47700">
    <property type="entry name" value="V CHITINASE, PUTATIVE (AFU_ORTHOLOGUE AFUA_6G13720)-RELATED"/>
    <property type="match status" value="1"/>
</dbReference>
<evidence type="ECO:0000313" key="4">
    <source>
        <dbReference type="EMBL" id="KAB2572580.1"/>
    </source>
</evidence>
<keyword evidence="5" id="KW-1185">Reference proteome</keyword>
<dbReference type="InterPro" id="IPR017853">
    <property type="entry name" value="GH"/>
</dbReference>
<dbReference type="PANTHER" id="PTHR47700:SF2">
    <property type="entry name" value="CHITINASE"/>
    <property type="match status" value="1"/>
</dbReference>
<dbReference type="Gene3D" id="3.20.20.80">
    <property type="entry name" value="Glycosidases"/>
    <property type="match status" value="1"/>
</dbReference>
<reference evidence="4 5" key="1">
    <citation type="journal article" date="2019" name="Sci. Rep.">
        <title>A multi-omics analysis of the grapevine pathogen Lasiodiplodia theobromae reveals that temperature affects the expression of virulence- and pathogenicity-related genes.</title>
        <authorList>
            <person name="Felix C."/>
            <person name="Meneses R."/>
            <person name="Goncalves M.F.M."/>
            <person name="Tilleman L."/>
            <person name="Duarte A.S."/>
            <person name="Jorrin-Novo J.V."/>
            <person name="Van de Peer Y."/>
            <person name="Deforce D."/>
            <person name="Van Nieuwerburgh F."/>
            <person name="Esteves A.C."/>
            <person name="Alves A."/>
        </authorList>
    </citation>
    <scope>NUCLEOTIDE SEQUENCE [LARGE SCALE GENOMIC DNA]</scope>
    <source>
        <strain evidence="4 5">LA-SOL3</strain>
    </source>
</reference>